<dbReference type="Proteomes" id="UP000184159">
    <property type="component" value="Unassembled WGS sequence"/>
</dbReference>
<reference evidence="2" key="1">
    <citation type="submission" date="2016-11" db="EMBL/GenBank/DDBJ databases">
        <authorList>
            <person name="Varghese N."/>
            <person name="Submissions S."/>
        </authorList>
    </citation>
    <scope>NUCLEOTIDE SEQUENCE [LARGE SCALE GENOMIC DNA]</scope>
    <source>
        <strain evidence="2">DSM 21264</strain>
    </source>
</reference>
<dbReference type="AlphaFoldDB" id="A0A1M4SPJ5"/>
<gene>
    <name evidence="1" type="ORF">SAMN02745781_00120</name>
</gene>
<name>A0A1M4SPJ5_VIBGA</name>
<dbReference type="RefSeq" id="WP_072954299.1">
    <property type="nucleotide sequence ID" value="NZ_FQUH01000001.1"/>
</dbReference>
<keyword evidence="2" id="KW-1185">Reference proteome</keyword>
<dbReference type="InterPro" id="IPR014984">
    <property type="entry name" value="HopJ"/>
</dbReference>
<sequence>MTCNELLDVIRTAPEQVDFSGVMRVIEEHYDFIPTRFSNGEMINDADENQGSCKIFSFAKLHQLSPEETLACFGDFYRQDVLQHPENQDHQNIRNFMRTGWAGIQFEGHALAAKA</sequence>
<evidence type="ECO:0000313" key="2">
    <source>
        <dbReference type="Proteomes" id="UP000184159"/>
    </source>
</evidence>
<evidence type="ECO:0000313" key="1">
    <source>
        <dbReference type="EMBL" id="SHE34118.1"/>
    </source>
</evidence>
<accession>A0A1M4SPJ5</accession>
<dbReference type="EMBL" id="FQUH01000001">
    <property type="protein sequence ID" value="SHE34118.1"/>
    <property type="molecule type" value="Genomic_DNA"/>
</dbReference>
<dbReference type="Pfam" id="PF08888">
    <property type="entry name" value="HopJ"/>
    <property type="match status" value="1"/>
</dbReference>
<dbReference type="Gene3D" id="3.20.160.10">
    <property type="entry name" value="vpa0580 domain like"/>
    <property type="match status" value="1"/>
</dbReference>
<protein>
    <submittedName>
        <fullName evidence="1">HopJ type III effector protein</fullName>
    </submittedName>
</protein>
<dbReference type="InterPro" id="IPR038604">
    <property type="entry name" value="HopJ_sf"/>
</dbReference>
<organism evidence="1 2">
    <name type="scientific">Vibrio gazogenes DSM 21264 = NBRC 103151</name>
    <dbReference type="NCBI Taxonomy" id="1123492"/>
    <lineage>
        <taxon>Bacteria</taxon>
        <taxon>Pseudomonadati</taxon>
        <taxon>Pseudomonadota</taxon>
        <taxon>Gammaproteobacteria</taxon>
        <taxon>Vibrionales</taxon>
        <taxon>Vibrionaceae</taxon>
        <taxon>Vibrio</taxon>
    </lineage>
</organism>
<proteinExistence type="predicted"/>